<evidence type="ECO:0000259" key="7">
    <source>
        <dbReference type="Pfam" id="PF07980"/>
    </source>
</evidence>
<feature type="signal peptide" evidence="6">
    <location>
        <begin position="1"/>
        <end position="20"/>
    </location>
</feature>
<evidence type="ECO:0000256" key="4">
    <source>
        <dbReference type="ARBA" id="ARBA00023136"/>
    </source>
</evidence>
<organism evidence="9 10">
    <name type="scientific">Sunxiuqinia dokdonensis</name>
    <dbReference type="NCBI Taxonomy" id="1409788"/>
    <lineage>
        <taxon>Bacteria</taxon>
        <taxon>Pseudomonadati</taxon>
        <taxon>Bacteroidota</taxon>
        <taxon>Bacteroidia</taxon>
        <taxon>Marinilabiliales</taxon>
        <taxon>Prolixibacteraceae</taxon>
        <taxon>Sunxiuqinia</taxon>
    </lineage>
</organism>
<comment type="subcellular location">
    <subcellularLocation>
        <location evidence="1">Cell outer membrane</location>
    </subcellularLocation>
</comment>
<reference evidence="10" key="1">
    <citation type="submission" date="2015-07" db="EMBL/GenBank/DDBJ databases">
        <title>Genome sequencing of Sunxiuqinia dokdonensis strain SK.</title>
        <authorList>
            <person name="Ahn S."/>
            <person name="Kim B.-C."/>
        </authorList>
    </citation>
    <scope>NUCLEOTIDE SEQUENCE [LARGE SCALE GENOMIC DNA]</scope>
    <source>
        <strain evidence="10">SK</strain>
    </source>
</reference>
<keyword evidence="3 6" id="KW-0732">Signal</keyword>
<protein>
    <recommendedName>
        <fullName evidence="11">RagB/SusD family nutrient uptake outer membrane protein</fullName>
    </recommendedName>
</protein>
<evidence type="ECO:0000256" key="3">
    <source>
        <dbReference type="ARBA" id="ARBA00022729"/>
    </source>
</evidence>
<evidence type="ECO:0000259" key="8">
    <source>
        <dbReference type="Pfam" id="PF14322"/>
    </source>
</evidence>
<evidence type="ECO:0008006" key="11">
    <source>
        <dbReference type="Google" id="ProtNLM"/>
    </source>
</evidence>
<evidence type="ECO:0000256" key="1">
    <source>
        <dbReference type="ARBA" id="ARBA00004442"/>
    </source>
</evidence>
<feature type="domain" description="RagB/SusD" evidence="7">
    <location>
        <begin position="290"/>
        <end position="625"/>
    </location>
</feature>
<keyword evidence="10" id="KW-1185">Reference proteome</keyword>
<dbReference type="InterPro" id="IPR012944">
    <property type="entry name" value="SusD_RagB_dom"/>
</dbReference>
<dbReference type="GO" id="GO:0009279">
    <property type="term" value="C:cell outer membrane"/>
    <property type="evidence" value="ECO:0007669"/>
    <property type="project" value="UniProtKB-SubCell"/>
</dbReference>
<feature type="domain" description="SusD-like N-terminal" evidence="8">
    <location>
        <begin position="22"/>
        <end position="217"/>
    </location>
</feature>
<accession>A0A0L8VAV6</accession>
<evidence type="ECO:0000256" key="2">
    <source>
        <dbReference type="ARBA" id="ARBA00006275"/>
    </source>
</evidence>
<dbReference type="Pfam" id="PF07980">
    <property type="entry name" value="SusD_RagB"/>
    <property type="match status" value="1"/>
</dbReference>
<evidence type="ECO:0000313" key="10">
    <source>
        <dbReference type="Proteomes" id="UP000036958"/>
    </source>
</evidence>
<dbReference type="SUPFAM" id="SSF48452">
    <property type="entry name" value="TPR-like"/>
    <property type="match status" value="1"/>
</dbReference>
<keyword evidence="4" id="KW-0472">Membrane</keyword>
<evidence type="ECO:0000313" key="9">
    <source>
        <dbReference type="EMBL" id="KOH45488.1"/>
    </source>
</evidence>
<sequence>MKKFSYILIFLLAFSWSCNDDDFLDREPTNILLDHQVWNDESLILSVISDLYFRIPEYQTVDNWASYADFDEAFASNFGDYWRHKNNEWGYGDWSLWNYDYIRELNLYIQKASSELTDELDPAVKARFVAEGRFLRAVNYFELVKRMGGVPLILEPLSYDFSGDASYLEYPRAKESEVYDFILSELDEIKNDLPNDTEVKSRATQGVVLAMKSRVALYAASIAKYGVNTPSVSLPGGEVGIPASMADGYYTIALDAAEELINNGPYSLYEKKEDLSENFSSLFIDKANNPEVIFVRDFVQSERWDGRANLWTLWNQPWSGAEDLEGGRTNPSLNLVQSFEMLDNTFQTFETMSGGDYVYFDSPIDMFAGRDARLAGTVMLPGSKFKGKDLDIWAGYILADGTIVTGDEFGQRKELPGTDTPRQVVGFDGPIDGREFSAQSGFYVRKFMDTATGSGQRGLKSDRWWVRYRLGEVYLNAAEAAFELGDEDAAAEYLNVLRRRAGFTIDLTAADLSFDRIAHERKVELAFEGHQLWDMKRWRLAHVVWNGEQEPLTDQPWKADEVSTRVFGLWPYKYYEPGSPNNEKYVFKQVVPGQVTGADRFRLGNYYSFINDDIRNNNPQIVKNPNQ</sequence>
<dbReference type="InterPro" id="IPR033985">
    <property type="entry name" value="SusD-like_N"/>
</dbReference>
<comment type="similarity">
    <text evidence="2">Belongs to the SusD family.</text>
</comment>
<dbReference type="STRING" id="1409788.NC99_17030"/>
<proteinExistence type="inferred from homology"/>
<evidence type="ECO:0000256" key="6">
    <source>
        <dbReference type="SAM" id="SignalP"/>
    </source>
</evidence>
<name>A0A0L8VAV6_9BACT</name>
<evidence type="ECO:0000256" key="5">
    <source>
        <dbReference type="ARBA" id="ARBA00023237"/>
    </source>
</evidence>
<dbReference type="RefSeq" id="WP_053181838.1">
    <property type="nucleotide sequence ID" value="NZ_LGIA01000124.1"/>
</dbReference>
<comment type="caution">
    <text evidence="9">The sequence shown here is derived from an EMBL/GenBank/DDBJ whole genome shotgun (WGS) entry which is preliminary data.</text>
</comment>
<dbReference type="PATRIC" id="fig|1409788.3.peg.1764"/>
<dbReference type="AlphaFoldDB" id="A0A0L8VAV6"/>
<feature type="chain" id="PRO_5005591307" description="RagB/SusD family nutrient uptake outer membrane protein" evidence="6">
    <location>
        <begin position="21"/>
        <end position="627"/>
    </location>
</feature>
<dbReference type="Proteomes" id="UP000036958">
    <property type="component" value="Unassembled WGS sequence"/>
</dbReference>
<dbReference type="EMBL" id="LGIA01000124">
    <property type="protein sequence ID" value="KOH45488.1"/>
    <property type="molecule type" value="Genomic_DNA"/>
</dbReference>
<dbReference type="Pfam" id="PF14322">
    <property type="entry name" value="SusD-like_3"/>
    <property type="match status" value="1"/>
</dbReference>
<gene>
    <name evidence="9" type="ORF">NC99_17030</name>
</gene>
<dbReference type="OrthoDB" id="1096885at2"/>
<dbReference type="Gene3D" id="1.25.40.390">
    <property type="match status" value="1"/>
</dbReference>
<dbReference type="InterPro" id="IPR011990">
    <property type="entry name" value="TPR-like_helical_dom_sf"/>
</dbReference>
<keyword evidence="5" id="KW-0998">Cell outer membrane</keyword>